<geneLocation type="plasmid" evidence="8 9">
    <name>pFA4</name>
</geneLocation>
<dbReference type="Gene3D" id="2.115.10.20">
    <property type="entry name" value="Glycosyl hydrolase domain, family 43"/>
    <property type="match status" value="1"/>
</dbReference>
<evidence type="ECO:0000256" key="5">
    <source>
        <dbReference type="ARBA" id="ARBA00022729"/>
    </source>
</evidence>
<dbReference type="PANTHER" id="PTHR40631">
    <property type="entry name" value="ALPHA-L-ARABINOFURANOSIDASE AXHA-2-RELATED"/>
    <property type="match status" value="1"/>
</dbReference>
<comment type="subcellular location">
    <subcellularLocation>
        <location evidence="2">Secreted</location>
    </subcellularLocation>
</comment>
<reference evidence="8 9" key="1">
    <citation type="submission" date="2021-12" db="EMBL/GenBank/DDBJ databases">
        <title>Genome sequencing of bacteria with rrn-lacking chromosome and rrn-plasmid.</title>
        <authorList>
            <person name="Anda M."/>
            <person name="Iwasaki W."/>
        </authorList>
    </citation>
    <scope>NUCLEOTIDE SEQUENCE [LARGE SCALE GENOMIC DNA]</scope>
    <source>
        <strain evidence="8 9">DSM 100852</strain>
        <plasmid evidence="8 9">pFA4</plasmid>
    </source>
</reference>
<evidence type="ECO:0000256" key="2">
    <source>
        <dbReference type="ARBA" id="ARBA00004613"/>
    </source>
</evidence>
<dbReference type="Pfam" id="PF03664">
    <property type="entry name" value="Glyco_hydro_62"/>
    <property type="match status" value="1"/>
</dbReference>
<dbReference type="GO" id="GO:0046556">
    <property type="term" value="F:alpha-L-arabinofuranosidase activity"/>
    <property type="evidence" value="ECO:0007669"/>
    <property type="project" value="UniProtKB-EC"/>
</dbReference>
<evidence type="ECO:0000313" key="8">
    <source>
        <dbReference type="EMBL" id="BDD12415.1"/>
    </source>
</evidence>
<dbReference type="PANTHER" id="PTHR40631:SF2">
    <property type="entry name" value="ALPHA-L-ARABINOFURANOSIDASE"/>
    <property type="match status" value="1"/>
</dbReference>
<comment type="catalytic activity">
    <reaction evidence="1">
        <text>Hydrolysis of terminal non-reducing alpha-L-arabinofuranoside residues in alpha-L-arabinosides.</text>
        <dbReference type="EC" id="3.2.1.55"/>
    </reaction>
</comment>
<keyword evidence="4" id="KW-0964">Secreted</keyword>
<name>A0AAU9DMJ8_9BACT</name>
<keyword evidence="5" id="KW-0732">Signal</keyword>
<evidence type="ECO:0000256" key="1">
    <source>
        <dbReference type="ARBA" id="ARBA00001462"/>
    </source>
</evidence>
<evidence type="ECO:0000313" key="9">
    <source>
        <dbReference type="Proteomes" id="UP001348817"/>
    </source>
</evidence>
<dbReference type="GO" id="GO:0046373">
    <property type="term" value="P:L-arabinose metabolic process"/>
    <property type="evidence" value="ECO:0007669"/>
    <property type="project" value="InterPro"/>
</dbReference>
<dbReference type="Proteomes" id="UP001348817">
    <property type="component" value="Plasmid pFA4"/>
</dbReference>
<dbReference type="EMBL" id="AP025318">
    <property type="protein sequence ID" value="BDD12415.1"/>
    <property type="molecule type" value="Genomic_DNA"/>
</dbReference>
<evidence type="ECO:0000256" key="7">
    <source>
        <dbReference type="ARBA" id="ARBA00023295"/>
    </source>
</evidence>
<keyword evidence="7" id="KW-0326">Glycosidase</keyword>
<gene>
    <name evidence="8" type="ORF">FUAX_48470</name>
</gene>
<evidence type="ECO:0000256" key="4">
    <source>
        <dbReference type="ARBA" id="ARBA00022525"/>
    </source>
</evidence>
<keyword evidence="6" id="KW-0378">Hydrolase</keyword>
<dbReference type="SUPFAM" id="SSF75005">
    <property type="entry name" value="Arabinanase/levansucrase/invertase"/>
    <property type="match status" value="1"/>
</dbReference>
<organism evidence="8 9">
    <name type="scientific">Fulvitalea axinellae</name>
    <dbReference type="NCBI Taxonomy" id="1182444"/>
    <lineage>
        <taxon>Bacteria</taxon>
        <taxon>Pseudomonadati</taxon>
        <taxon>Bacteroidota</taxon>
        <taxon>Cytophagia</taxon>
        <taxon>Cytophagales</taxon>
        <taxon>Persicobacteraceae</taxon>
        <taxon>Fulvitalea</taxon>
    </lineage>
</organism>
<dbReference type="KEGG" id="fax:FUAX_48470"/>
<proteinExistence type="predicted"/>
<dbReference type="InterPro" id="IPR023296">
    <property type="entry name" value="Glyco_hydro_beta-prop_sf"/>
</dbReference>
<accession>A0AAU9DMJ8</accession>
<protein>
    <recommendedName>
        <fullName evidence="3">non-reducing end alpha-L-arabinofuranosidase</fullName>
        <ecNumber evidence="3">3.2.1.55</ecNumber>
    </recommendedName>
</protein>
<sequence>MVLAVAVLVAVGLAVWFMQKGDRQVEKKEAKTASVSKKSVRAWNVSDPVLEPGEAGTFDEVAVKDPSVVFYEGMWHVFYTARGNGEYSTGYVAAPTLEELNTATRHELKQIRGKTRYGCAPQVFYYRPQKLWYLVFQNRDSNYQPVYSTTENISDPESWSDPLPLVEKNRKEKWIDFWVMADEEKMYMFYTQSQTDVYVKTTSFEEFPNGWSKEKLAFDKVHEAVHIYKAKGKKEYHLIYELKNKNSRSFGLAVAESLEGPWERVEKDYATGESLSFDGTEKGWTELVSHGEILRSGFDERMEYDSENCRWLIQGMKLKDYTGAYEKLVWSLGVMSEKK</sequence>
<evidence type="ECO:0000256" key="6">
    <source>
        <dbReference type="ARBA" id="ARBA00022801"/>
    </source>
</evidence>
<keyword evidence="8" id="KW-0614">Plasmid</keyword>
<dbReference type="GO" id="GO:0005576">
    <property type="term" value="C:extracellular region"/>
    <property type="evidence" value="ECO:0007669"/>
    <property type="project" value="UniProtKB-SubCell"/>
</dbReference>
<dbReference type="AlphaFoldDB" id="A0AAU9DMJ8"/>
<dbReference type="EC" id="3.2.1.55" evidence="3"/>
<keyword evidence="9" id="KW-1185">Reference proteome</keyword>
<evidence type="ECO:0000256" key="3">
    <source>
        <dbReference type="ARBA" id="ARBA00012670"/>
    </source>
</evidence>
<dbReference type="InterPro" id="IPR005193">
    <property type="entry name" value="GH62_arabinosidase"/>
</dbReference>